<feature type="compositionally biased region" description="Basic and acidic residues" evidence="1">
    <location>
        <begin position="1"/>
        <end position="16"/>
    </location>
</feature>
<feature type="compositionally biased region" description="Basic and acidic residues" evidence="1">
    <location>
        <begin position="26"/>
        <end position="46"/>
    </location>
</feature>
<dbReference type="Proteomes" id="UP000019487">
    <property type="component" value="Unassembled WGS sequence"/>
</dbReference>
<feature type="region of interest" description="Disordered" evidence="1">
    <location>
        <begin position="1"/>
        <end position="71"/>
    </location>
</feature>
<reference evidence="2 3" key="1">
    <citation type="journal article" date="2014" name="Genome Announc.">
        <title>Draft genome sequence of Sclerotinia borealis, a psychrophilic plant pathogenic fungus.</title>
        <authorList>
            <person name="Mardanov A.V."/>
            <person name="Beletsky A.V."/>
            <person name="Kadnikov V.V."/>
            <person name="Ignatov A.N."/>
            <person name="Ravin N.V."/>
        </authorList>
    </citation>
    <scope>NUCLEOTIDE SEQUENCE [LARGE SCALE GENOMIC DNA]</scope>
    <source>
        <strain evidence="3">F-4157</strain>
    </source>
</reference>
<dbReference type="EMBL" id="AYSA01000134">
    <property type="protein sequence ID" value="ESZ96565.1"/>
    <property type="molecule type" value="Genomic_DNA"/>
</dbReference>
<evidence type="ECO:0000313" key="2">
    <source>
        <dbReference type="EMBL" id="ESZ96565.1"/>
    </source>
</evidence>
<organism evidence="2 3">
    <name type="scientific">Sclerotinia borealis (strain F-4128)</name>
    <dbReference type="NCBI Taxonomy" id="1432307"/>
    <lineage>
        <taxon>Eukaryota</taxon>
        <taxon>Fungi</taxon>
        <taxon>Dikarya</taxon>
        <taxon>Ascomycota</taxon>
        <taxon>Pezizomycotina</taxon>
        <taxon>Leotiomycetes</taxon>
        <taxon>Helotiales</taxon>
        <taxon>Sclerotiniaceae</taxon>
        <taxon>Sclerotinia</taxon>
    </lineage>
</organism>
<comment type="caution">
    <text evidence="2">The sequence shown here is derived from an EMBL/GenBank/DDBJ whole genome shotgun (WGS) entry which is preliminary data.</text>
</comment>
<evidence type="ECO:0000256" key="1">
    <source>
        <dbReference type="SAM" id="MobiDB-lite"/>
    </source>
</evidence>
<dbReference type="HOGENOM" id="CLU_2374004_0_0_1"/>
<keyword evidence="3" id="KW-1185">Reference proteome</keyword>
<dbReference type="AlphaFoldDB" id="W9CPY1"/>
<accession>W9CPY1</accession>
<protein>
    <submittedName>
        <fullName evidence="2">Uncharacterized protein</fullName>
    </submittedName>
</protein>
<proteinExistence type="predicted"/>
<name>W9CPY1_SCLBF</name>
<sequence length="95" mass="11236">MKLKMMQKEQSSKRPMNEGLSATKSQKTELRNKEERTTTMGERRQTPLENPNACIDSRLRKREEKRRRRSNVFCTTEEKDGGWMKEEMGGRISLE</sequence>
<gene>
    <name evidence="2" type="ORF">SBOR_3067</name>
</gene>
<evidence type="ECO:0000313" key="3">
    <source>
        <dbReference type="Proteomes" id="UP000019487"/>
    </source>
</evidence>